<dbReference type="NCBIfam" id="NF003591">
    <property type="entry name" value="PRK05254.1-4"/>
    <property type="match status" value="1"/>
</dbReference>
<feature type="compositionally biased region" description="Polar residues" evidence="12">
    <location>
        <begin position="239"/>
        <end position="249"/>
    </location>
</feature>
<keyword evidence="7 9" id="KW-0378">Hydrolase</keyword>
<dbReference type="HAMAP" id="MF_00148">
    <property type="entry name" value="UDG"/>
    <property type="match status" value="1"/>
</dbReference>
<evidence type="ECO:0000256" key="7">
    <source>
        <dbReference type="ARBA" id="ARBA00022801"/>
    </source>
</evidence>
<comment type="caution">
    <text evidence="14">The sequence shown here is derived from an EMBL/GenBank/DDBJ whole genome shotgun (WGS) entry which is preliminary data.</text>
</comment>
<dbReference type="Pfam" id="PF03167">
    <property type="entry name" value="UDG"/>
    <property type="match status" value="1"/>
</dbReference>
<dbReference type="Gene3D" id="3.40.470.10">
    <property type="entry name" value="Uracil-DNA glycosylase-like domain"/>
    <property type="match status" value="1"/>
</dbReference>
<evidence type="ECO:0000256" key="6">
    <source>
        <dbReference type="ARBA" id="ARBA00022763"/>
    </source>
</evidence>
<evidence type="ECO:0000313" key="15">
    <source>
        <dbReference type="Proteomes" id="UP000287823"/>
    </source>
</evidence>
<organism evidence="14 15">
    <name type="scientific">Aliidiomarina soli</name>
    <dbReference type="NCBI Taxonomy" id="1928574"/>
    <lineage>
        <taxon>Bacteria</taxon>
        <taxon>Pseudomonadati</taxon>
        <taxon>Pseudomonadota</taxon>
        <taxon>Gammaproteobacteria</taxon>
        <taxon>Alteromonadales</taxon>
        <taxon>Idiomarinaceae</taxon>
        <taxon>Aliidiomarina</taxon>
    </lineage>
</organism>
<evidence type="ECO:0000259" key="13">
    <source>
        <dbReference type="SMART" id="SM00986"/>
    </source>
</evidence>
<name>A0A432WCR5_9GAMM</name>
<evidence type="ECO:0000256" key="3">
    <source>
        <dbReference type="ARBA" id="ARBA00008184"/>
    </source>
</evidence>
<evidence type="ECO:0000313" key="14">
    <source>
        <dbReference type="EMBL" id="RUO29702.1"/>
    </source>
</evidence>
<feature type="domain" description="Uracil-DNA glycosylase-like" evidence="13">
    <location>
        <begin position="51"/>
        <end position="212"/>
    </location>
</feature>
<feature type="region of interest" description="Disordered" evidence="12">
    <location>
        <begin position="228"/>
        <end position="249"/>
    </location>
</feature>
<keyword evidence="15" id="KW-1185">Reference proteome</keyword>
<dbReference type="FunFam" id="3.40.470.10:FF:000001">
    <property type="entry name" value="Uracil-DNA glycosylase"/>
    <property type="match status" value="1"/>
</dbReference>
<proteinExistence type="inferred from homology"/>
<dbReference type="NCBIfam" id="NF003592">
    <property type="entry name" value="PRK05254.1-5"/>
    <property type="match status" value="1"/>
</dbReference>
<accession>A0A432WCR5</accession>
<comment type="subcellular location">
    <subcellularLocation>
        <location evidence="9">Cytoplasm</location>
    </subcellularLocation>
</comment>
<dbReference type="CDD" id="cd10027">
    <property type="entry name" value="UDG-F1-like"/>
    <property type="match status" value="1"/>
</dbReference>
<sequence length="249" mass="27722">MADLTCPVWQSLLADEAEQAYFQTLSEKVDQARRGPLPVYPPSAEVFRAFQLTPYAKVKVVILGQDPYHQPGQAQGLSFSVPADVRLPPSLRNIYKALALDIEGFEAPLQGDLSSWAEQGVLLLNTVLTVTEGQPHAHAKWGWEQFTGQVLRCLNEHPQPLVFLLWGKHAQTAAAVITDSRHLKLSSVHPSPLSAHRGFFQCGHFSQSNQFLLQQGRDAVDWCSVMRPSPDQQPADPGQKQSRQQKLAW</sequence>
<dbReference type="NCBIfam" id="TIGR00628">
    <property type="entry name" value="ung"/>
    <property type="match status" value="1"/>
</dbReference>
<dbReference type="InterPro" id="IPR018085">
    <property type="entry name" value="Ura-DNA_Glyclase_AS"/>
</dbReference>
<evidence type="ECO:0000256" key="9">
    <source>
        <dbReference type="HAMAP-Rule" id="MF_00148"/>
    </source>
</evidence>
<dbReference type="InterPro" id="IPR036895">
    <property type="entry name" value="Uracil-DNA_glycosylase-like_sf"/>
</dbReference>
<evidence type="ECO:0000256" key="5">
    <source>
        <dbReference type="ARBA" id="ARBA00018429"/>
    </source>
</evidence>
<dbReference type="EMBL" id="PIPO01000007">
    <property type="protein sequence ID" value="RUO29702.1"/>
    <property type="molecule type" value="Genomic_DNA"/>
</dbReference>
<feature type="active site" description="Proton acceptor" evidence="9 10">
    <location>
        <position position="66"/>
    </location>
</feature>
<dbReference type="PROSITE" id="PS00130">
    <property type="entry name" value="U_DNA_GLYCOSYLASE"/>
    <property type="match status" value="1"/>
</dbReference>
<keyword evidence="9" id="KW-0963">Cytoplasm</keyword>
<dbReference type="AlphaFoldDB" id="A0A432WCR5"/>
<comment type="catalytic activity">
    <reaction evidence="1 9 11">
        <text>Hydrolyzes single-stranded DNA or mismatched double-stranded DNA and polynucleotides, releasing free uracil.</text>
        <dbReference type="EC" id="3.2.2.27"/>
    </reaction>
</comment>
<dbReference type="NCBIfam" id="NF003588">
    <property type="entry name" value="PRK05254.1-1"/>
    <property type="match status" value="1"/>
</dbReference>
<keyword evidence="8 9" id="KW-0234">DNA repair</keyword>
<evidence type="ECO:0000256" key="8">
    <source>
        <dbReference type="ARBA" id="ARBA00023204"/>
    </source>
</evidence>
<dbReference type="GO" id="GO:0097510">
    <property type="term" value="P:base-excision repair, AP site formation via deaminated base removal"/>
    <property type="evidence" value="ECO:0007669"/>
    <property type="project" value="TreeGrafter"/>
</dbReference>
<dbReference type="InterPro" id="IPR002043">
    <property type="entry name" value="UDG_fam1"/>
</dbReference>
<dbReference type="NCBIfam" id="NF003589">
    <property type="entry name" value="PRK05254.1-2"/>
    <property type="match status" value="1"/>
</dbReference>
<reference evidence="14 15" key="1">
    <citation type="journal article" date="2011" name="Front. Microbiol.">
        <title>Genomic signatures of strain selection and enhancement in Bacillus atrophaeus var. globigii, a historical biowarfare simulant.</title>
        <authorList>
            <person name="Gibbons H.S."/>
            <person name="Broomall S.M."/>
            <person name="McNew L.A."/>
            <person name="Daligault H."/>
            <person name="Chapman C."/>
            <person name="Bruce D."/>
            <person name="Karavis M."/>
            <person name="Krepps M."/>
            <person name="McGregor P.A."/>
            <person name="Hong C."/>
            <person name="Park K.H."/>
            <person name="Akmal A."/>
            <person name="Feldman A."/>
            <person name="Lin J.S."/>
            <person name="Chang W.E."/>
            <person name="Higgs B.W."/>
            <person name="Demirev P."/>
            <person name="Lindquist J."/>
            <person name="Liem A."/>
            <person name="Fochler E."/>
            <person name="Read T.D."/>
            <person name="Tapia R."/>
            <person name="Johnson S."/>
            <person name="Bishop-Lilly K.A."/>
            <person name="Detter C."/>
            <person name="Han C."/>
            <person name="Sozhamannan S."/>
            <person name="Rosenzweig C.N."/>
            <person name="Skowronski E.W."/>
        </authorList>
    </citation>
    <scope>NUCLEOTIDE SEQUENCE [LARGE SCALE GENOMIC DNA]</scope>
    <source>
        <strain evidence="14 15">Y4G10-17</strain>
    </source>
</reference>
<dbReference type="SUPFAM" id="SSF52141">
    <property type="entry name" value="Uracil-DNA glycosylase-like"/>
    <property type="match status" value="1"/>
</dbReference>
<dbReference type="GO" id="GO:0004844">
    <property type="term" value="F:uracil DNA N-glycosylase activity"/>
    <property type="evidence" value="ECO:0007669"/>
    <property type="project" value="UniProtKB-UniRule"/>
</dbReference>
<comment type="function">
    <text evidence="2 9 11">Excises uracil residues from the DNA which can arise as a result of misincorporation of dUMP residues by DNA polymerase or due to deamination of cytosine.</text>
</comment>
<dbReference type="PANTHER" id="PTHR11264:SF0">
    <property type="entry name" value="URACIL-DNA GLYCOSYLASE"/>
    <property type="match status" value="1"/>
</dbReference>
<keyword evidence="6 9" id="KW-0227">DNA damage</keyword>
<evidence type="ECO:0000256" key="12">
    <source>
        <dbReference type="SAM" id="MobiDB-lite"/>
    </source>
</evidence>
<evidence type="ECO:0000256" key="11">
    <source>
        <dbReference type="RuleBase" id="RU003780"/>
    </source>
</evidence>
<dbReference type="PANTHER" id="PTHR11264">
    <property type="entry name" value="URACIL-DNA GLYCOSYLASE"/>
    <property type="match status" value="1"/>
</dbReference>
<dbReference type="SMART" id="SM00986">
    <property type="entry name" value="UDG"/>
    <property type="match status" value="1"/>
</dbReference>
<evidence type="ECO:0000256" key="10">
    <source>
        <dbReference type="PROSITE-ProRule" id="PRU10072"/>
    </source>
</evidence>
<evidence type="ECO:0000256" key="1">
    <source>
        <dbReference type="ARBA" id="ARBA00001400"/>
    </source>
</evidence>
<dbReference type="SMART" id="SM00987">
    <property type="entry name" value="UreE_C"/>
    <property type="match status" value="1"/>
</dbReference>
<protein>
    <recommendedName>
        <fullName evidence="5 9">Uracil-DNA glycosylase</fullName>
        <shortName evidence="9">UDG</shortName>
        <ecNumber evidence="4 9">3.2.2.27</ecNumber>
    </recommendedName>
</protein>
<dbReference type="InterPro" id="IPR005122">
    <property type="entry name" value="Uracil-DNA_glycosylase-like"/>
</dbReference>
<dbReference type="EC" id="3.2.2.27" evidence="4 9"/>
<dbReference type="GO" id="GO:0005737">
    <property type="term" value="C:cytoplasm"/>
    <property type="evidence" value="ECO:0007669"/>
    <property type="project" value="UniProtKB-SubCell"/>
</dbReference>
<dbReference type="Proteomes" id="UP000287823">
    <property type="component" value="Unassembled WGS sequence"/>
</dbReference>
<evidence type="ECO:0000256" key="4">
    <source>
        <dbReference type="ARBA" id="ARBA00012030"/>
    </source>
</evidence>
<evidence type="ECO:0000256" key="2">
    <source>
        <dbReference type="ARBA" id="ARBA00002631"/>
    </source>
</evidence>
<comment type="similarity">
    <text evidence="3 9 11">Belongs to the uracil-DNA glycosylase (UDG) superfamily. UNG family.</text>
</comment>
<gene>
    <name evidence="9" type="primary">ung</name>
    <name evidence="14" type="ORF">CWE14_14510</name>
</gene>